<dbReference type="InterPro" id="IPR025800">
    <property type="entry name" value="CaM-Lys-N-MeTrfase"/>
</dbReference>
<evidence type="ECO:0000256" key="6">
    <source>
        <dbReference type="ARBA" id="ARBA00023242"/>
    </source>
</evidence>
<dbReference type="InterPro" id="IPR025714">
    <property type="entry name" value="Methyltranfer_dom"/>
</dbReference>
<organism evidence="8">
    <name type="scientific">Pinguiococcus pyrenoidosus</name>
    <dbReference type="NCBI Taxonomy" id="172671"/>
    <lineage>
        <taxon>Eukaryota</taxon>
        <taxon>Sar</taxon>
        <taxon>Stramenopiles</taxon>
        <taxon>Ochrophyta</taxon>
        <taxon>Pinguiophyceae</taxon>
        <taxon>Pinguiochrysidales</taxon>
        <taxon>Pinguiochrysidaceae</taxon>
        <taxon>Pinguiococcus</taxon>
    </lineage>
</organism>
<dbReference type="GO" id="GO:0005737">
    <property type="term" value="C:cytoplasm"/>
    <property type="evidence" value="ECO:0007669"/>
    <property type="project" value="UniProtKB-SubCell"/>
</dbReference>
<comment type="subcellular location">
    <subcellularLocation>
        <location evidence="2">Cytoplasm</location>
    </subcellularLocation>
    <subcellularLocation>
        <location evidence="1">Nucleus</location>
    </subcellularLocation>
</comment>
<evidence type="ECO:0000256" key="2">
    <source>
        <dbReference type="ARBA" id="ARBA00004496"/>
    </source>
</evidence>
<evidence type="ECO:0000256" key="3">
    <source>
        <dbReference type="ARBA" id="ARBA00022490"/>
    </source>
</evidence>
<dbReference type="Pfam" id="PF13847">
    <property type="entry name" value="Methyltransf_31"/>
    <property type="match status" value="1"/>
</dbReference>
<dbReference type="Gene3D" id="3.40.50.150">
    <property type="entry name" value="Vaccinia Virus protein VP39"/>
    <property type="match status" value="1"/>
</dbReference>
<dbReference type="PANTHER" id="PTHR13539">
    <property type="entry name" value="CALMODULIN-LYSINE N-METHYLTRANSFERASE"/>
    <property type="match status" value="1"/>
</dbReference>
<feature type="domain" description="Methyltransferase" evidence="7">
    <location>
        <begin position="55"/>
        <end position="158"/>
    </location>
</feature>
<proteinExistence type="predicted"/>
<evidence type="ECO:0000313" key="8">
    <source>
        <dbReference type="EMBL" id="CAD8253357.1"/>
    </source>
</evidence>
<evidence type="ECO:0000256" key="1">
    <source>
        <dbReference type="ARBA" id="ARBA00004123"/>
    </source>
</evidence>
<reference evidence="8" key="1">
    <citation type="submission" date="2021-01" db="EMBL/GenBank/DDBJ databases">
        <authorList>
            <person name="Corre E."/>
            <person name="Pelletier E."/>
            <person name="Niang G."/>
            <person name="Scheremetjew M."/>
            <person name="Finn R."/>
            <person name="Kale V."/>
            <person name="Holt S."/>
            <person name="Cochrane G."/>
            <person name="Meng A."/>
            <person name="Brown T."/>
            <person name="Cohen L."/>
        </authorList>
    </citation>
    <scope>NUCLEOTIDE SEQUENCE</scope>
    <source>
        <strain evidence="8">CCMP2078</strain>
    </source>
</reference>
<accession>A0A7R9U3C8</accession>
<evidence type="ECO:0000256" key="5">
    <source>
        <dbReference type="ARBA" id="ARBA00022679"/>
    </source>
</evidence>
<dbReference type="GO" id="GO:0018025">
    <property type="term" value="F:calmodulin-lysine N-methyltransferase activity"/>
    <property type="evidence" value="ECO:0007669"/>
    <property type="project" value="UniProtKB-EC"/>
</dbReference>
<dbReference type="InterPro" id="IPR029063">
    <property type="entry name" value="SAM-dependent_MTases_sf"/>
</dbReference>
<dbReference type="SUPFAM" id="SSF53335">
    <property type="entry name" value="S-adenosyl-L-methionine-dependent methyltransferases"/>
    <property type="match status" value="1"/>
</dbReference>
<dbReference type="CDD" id="cd02440">
    <property type="entry name" value="AdoMet_MTases"/>
    <property type="match status" value="1"/>
</dbReference>
<dbReference type="PANTHER" id="PTHR13539:SF3">
    <property type="entry name" value="CALMODULIN-LYSINE N-METHYLTRANSFERASE"/>
    <property type="match status" value="1"/>
</dbReference>
<keyword evidence="4" id="KW-0489">Methyltransferase</keyword>
<dbReference type="GO" id="GO:0005634">
    <property type="term" value="C:nucleus"/>
    <property type="evidence" value="ECO:0007669"/>
    <property type="project" value="UniProtKB-SubCell"/>
</dbReference>
<dbReference type="EMBL" id="HBEA01003784">
    <property type="protein sequence ID" value="CAD8253357.1"/>
    <property type="molecule type" value="Transcribed_RNA"/>
</dbReference>
<evidence type="ECO:0000256" key="4">
    <source>
        <dbReference type="ARBA" id="ARBA00022603"/>
    </source>
</evidence>
<protein>
    <recommendedName>
        <fullName evidence="7">Methyltransferase domain-containing protein</fullName>
    </recommendedName>
</protein>
<dbReference type="GO" id="GO:0032259">
    <property type="term" value="P:methylation"/>
    <property type="evidence" value="ECO:0007669"/>
    <property type="project" value="UniProtKB-KW"/>
</dbReference>
<keyword evidence="6" id="KW-0539">Nucleus</keyword>
<dbReference type="AlphaFoldDB" id="A0A7R9U3C8"/>
<sequence>MDAEEPYELPQLNLRVVLALNALNPQLWQQLWGSGHLLAALLDRCSQDEDFGMRDAQVLELGAGMALASLVAARSARSVVATDASEDAVNLALRNAEMNGVESLSAKVLDFHGAVQDDPVDLVLGSDILFIGQNVPKVAMAIHRLLKPGGLALVTDPCRPCALTFEDELLSCGLLVNVLEGEQLEFAPGCVQKKALLYVIWKPGEDGNAEAPGASRSVGARWQELTAELHVDKQIAMDGFAYVDKGHAAREGS</sequence>
<evidence type="ECO:0000259" key="7">
    <source>
        <dbReference type="Pfam" id="PF13847"/>
    </source>
</evidence>
<gene>
    <name evidence="8" type="ORF">PPYR1160_LOCUS2849</name>
</gene>
<name>A0A7R9U3C8_9STRA</name>
<keyword evidence="3" id="KW-0963">Cytoplasm</keyword>
<keyword evidence="5" id="KW-0808">Transferase</keyword>